<dbReference type="RefSeq" id="WP_210893957.1">
    <property type="nucleotide sequence ID" value="NZ_JAGPYQ010000002.1"/>
</dbReference>
<evidence type="ECO:0000256" key="1">
    <source>
        <dbReference type="ARBA" id="ARBA00004651"/>
    </source>
</evidence>
<proteinExistence type="inferred from homology"/>
<keyword evidence="5 7" id="KW-1133">Transmembrane helix</keyword>
<dbReference type="PANTHER" id="PTHR30193:SF41">
    <property type="entry name" value="DIACETYLCHITOBIOSE UPTAKE SYSTEM PERMEASE PROTEIN NGCF"/>
    <property type="match status" value="1"/>
</dbReference>
<reference evidence="9 10" key="1">
    <citation type="submission" date="2021-04" db="EMBL/GenBank/DDBJ databases">
        <authorList>
            <person name="Tang X."/>
            <person name="Zhou X."/>
            <person name="Chen X."/>
            <person name="Cernava T."/>
            <person name="Zhang C."/>
        </authorList>
    </citation>
    <scope>NUCLEOTIDE SEQUENCE [LARGE SCALE GENOMIC DNA]</scope>
    <source>
        <strain evidence="9 10">BH-SS-21</strain>
    </source>
</reference>
<comment type="similarity">
    <text evidence="7">Belongs to the binding-protein-dependent transport system permease family.</text>
</comment>
<feature type="transmembrane region" description="Helical" evidence="7">
    <location>
        <begin position="276"/>
        <end position="301"/>
    </location>
</feature>
<keyword evidence="6 7" id="KW-0472">Membrane</keyword>
<evidence type="ECO:0000256" key="2">
    <source>
        <dbReference type="ARBA" id="ARBA00022448"/>
    </source>
</evidence>
<dbReference type="GO" id="GO:0055085">
    <property type="term" value="P:transmembrane transport"/>
    <property type="evidence" value="ECO:0007669"/>
    <property type="project" value="InterPro"/>
</dbReference>
<evidence type="ECO:0000313" key="9">
    <source>
        <dbReference type="EMBL" id="MBQ0855536.1"/>
    </source>
</evidence>
<evidence type="ECO:0000259" key="8">
    <source>
        <dbReference type="PROSITE" id="PS50928"/>
    </source>
</evidence>
<feature type="transmembrane region" description="Helical" evidence="7">
    <location>
        <begin position="28"/>
        <end position="54"/>
    </location>
</feature>
<keyword evidence="3" id="KW-1003">Cell membrane</keyword>
<evidence type="ECO:0000256" key="4">
    <source>
        <dbReference type="ARBA" id="ARBA00022692"/>
    </source>
</evidence>
<dbReference type="InterPro" id="IPR000515">
    <property type="entry name" value="MetI-like"/>
</dbReference>
<sequence>MHEPLQHVEETGIRIGPGRSRSRLAAPLYWAVPGVAFAVAVHFVLVGAGAVYAFTDWNGTGEATWIGLDNFREIVHSVGARSALLNTIVLATVSVVLANVIGLGLALGLHRTIRSRNFLRAVFFAPVVLSSLAVSYIWQFIFDAQGPLNRFLAVVGLESWARPWLADPTWAKWTVLVVLVWQYSGLAMALYLAGLQGVPEEIEEAAAIDGASTLRRFRAIILPLLAPAMTTSITLTTVFSLRVFDQVLALTGGGPADASETLATQVYKQTFVSGRFGYGAALALVLTALVACVSILQLVILRNREKRL</sequence>
<evidence type="ECO:0000256" key="7">
    <source>
        <dbReference type="RuleBase" id="RU363032"/>
    </source>
</evidence>
<organism evidence="9 10">
    <name type="scientific">Streptomyces liliiviolaceus</name>
    <dbReference type="NCBI Taxonomy" id="2823109"/>
    <lineage>
        <taxon>Bacteria</taxon>
        <taxon>Bacillati</taxon>
        <taxon>Actinomycetota</taxon>
        <taxon>Actinomycetes</taxon>
        <taxon>Kitasatosporales</taxon>
        <taxon>Streptomycetaceae</taxon>
        <taxon>Streptomyces</taxon>
    </lineage>
</organism>
<feature type="transmembrane region" description="Helical" evidence="7">
    <location>
        <begin position="121"/>
        <end position="141"/>
    </location>
</feature>
<dbReference type="InterPro" id="IPR035906">
    <property type="entry name" value="MetI-like_sf"/>
</dbReference>
<accession>A0A941BC11</accession>
<evidence type="ECO:0000256" key="6">
    <source>
        <dbReference type="ARBA" id="ARBA00023136"/>
    </source>
</evidence>
<feature type="transmembrane region" description="Helical" evidence="7">
    <location>
        <begin position="170"/>
        <end position="193"/>
    </location>
</feature>
<dbReference type="AlphaFoldDB" id="A0A941BC11"/>
<feature type="domain" description="ABC transmembrane type-1" evidence="8">
    <location>
        <begin position="84"/>
        <end position="297"/>
    </location>
</feature>
<dbReference type="Proteomes" id="UP000677413">
    <property type="component" value="Unassembled WGS sequence"/>
</dbReference>
<protein>
    <submittedName>
        <fullName evidence="9">Sugar ABC transporter permease</fullName>
    </submittedName>
</protein>
<dbReference type="PROSITE" id="PS50928">
    <property type="entry name" value="ABC_TM1"/>
    <property type="match status" value="1"/>
</dbReference>
<gene>
    <name evidence="9" type="ORF">J8N05_46070</name>
</gene>
<dbReference type="EMBL" id="JAGPYQ010000002">
    <property type="protein sequence ID" value="MBQ0855536.1"/>
    <property type="molecule type" value="Genomic_DNA"/>
</dbReference>
<evidence type="ECO:0000256" key="5">
    <source>
        <dbReference type="ARBA" id="ARBA00022989"/>
    </source>
</evidence>
<feature type="transmembrane region" description="Helical" evidence="7">
    <location>
        <begin position="220"/>
        <end position="241"/>
    </location>
</feature>
<keyword evidence="4 7" id="KW-0812">Transmembrane</keyword>
<keyword evidence="2 7" id="KW-0813">Transport</keyword>
<dbReference type="CDD" id="cd06261">
    <property type="entry name" value="TM_PBP2"/>
    <property type="match status" value="1"/>
</dbReference>
<keyword evidence="10" id="KW-1185">Reference proteome</keyword>
<name>A0A941BC11_9ACTN</name>
<evidence type="ECO:0000256" key="3">
    <source>
        <dbReference type="ARBA" id="ARBA00022475"/>
    </source>
</evidence>
<comment type="caution">
    <text evidence="9">The sequence shown here is derived from an EMBL/GenBank/DDBJ whole genome shotgun (WGS) entry which is preliminary data.</text>
</comment>
<dbReference type="Pfam" id="PF00528">
    <property type="entry name" value="BPD_transp_1"/>
    <property type="match status" value="1"/>
</dbReference>
<dbReference type="Gene3D" id="1.10.3720.10">
    <property type="entry name" value="MetI-like"/>
    <property type="match status" value="1"/>
</dbReference>
<dbReference type="InterPro" id="IPR051393">
    <property type="entry name" value="ABC_transporter_permease"/>
</dbReference>
<dbReference type="GO" id="GO:0005886">
    <property type="term" value="C:plasma membrane"/>
    <property type="evidence" value="ECO:0007669"/>
    <property type="project" value="UniProtKB-SubCell"/>
</dbReference>
<evidence type="ECO:0000313" key="10">
    <source>
        <dbReference type="Proteomes" id="UP000677413"/>
    </source>
</evidence>
<dbReference type="PANTHER" id="PTHR30193">
    <property type="entry name" value="ABC TRANSPORTER PERMEASE PROTEIN"/>
    <property type="match status" value="1"/>
</dbReference>
<feature type="transmembrane region" description="Helical" evidence="7">
    <location>
        <begin position="88"/>
        <end position="109"/>
    </location>
</feature>
<dbReference type="SUPFAM" id="SSF161098">
    <property type="entry name" value="MetI-like"/>
    <property type="match status" value="1"/>
</dbReference>
<comment type="subcellular location">
    <subcellularLocation>
        <location evidence="1 7">Cell membrane</location>
        <topology evidence="1 7">Multi-pass membrane protein</topology>
    </subcellularLocation>
</comment>